<dbReference type="PANTHER" id="PTHR30482">
    <property type="entry name" value="HIGH-AFFINITY BRANCHED-CHAIN AMINO ACID TRANSPORT SYSTEM PERMEASE"/>
    <property type="match status" value="1"/>
</dbReference>
<sequence>MLNRLLSHDLPRNRWLAAALLAILVGLACAPFLFPGSKPLGVAAKMLVFVLLVASYDLLLGYTGIVSFAHTMFFGIGAYGVAIASSRLGAGWTAVAVGLGLALALSLVLSLVIGLFSLRVKAIFYAMITLAVASAFQSLASQLSELTGGEDGLSFRVPAALSPSFEPFDGPLFGLAVDGKVLAYYLLFAVVLLLFLLLLRIVNSPFGRVLQAIRENDFRAEAIGYRVVVFRTLSNVASALFACVAGALLALWLRYTGPDTTLSFEIMLDILLIVVIGGMGTMYGAVVGSVAFVLAQNYLQDLLKLGAGALEGVPVLSQLVSPDRWLLWLGLLFVLSVYHFPTGIVGRLRARAAARPAAARAAPPPTAATTAASTLPGDRR</sequence>
<gene>
    <name evidence="8" type="ORF">ISF6_0686</name>
</gene>
<dbReference type="EMBL" id="BBYR01000014">
    <property type="protein sequence ID" value="GAP35115.1"/>
    <property type="molecule type" value="Genomic_DNA"/>
</dbReference>
<evidence type="ECO:0000256" key="7">
    <source>
        <dbReference type="SAM" id="Phobius"/>
    </source>
</evidence>
<feature type="compositionally biased region" description="Low complexity" evidence="6">
    <location>
        <begin position="359"/>
        <end position="372"/>
    </location>
</feature>
<keyword evidence="3 7" id="KW-0812">Transmembrane</keyword>
<dbReference type="PROSITE" id="PS51257">
    <property type="entry name" value="PROKAR_LIPOPROTEIN"/>
    <property type="match status" value="1"/>
</dbReference>
<evidence type="ECO:0000256" key="4">
    <source>
        <dbReference type="ARBA" id="ARBA00022989"/>
    </source>
</evidence>
<evidence type="ECO:0000313" key="8">
    <source>
        <dbReference type="EMBL" id="GAP35115.1"/>
    </source>
</evidence>
<dbReference type="GO" id="GO:0005886">
    <property type="term" value="C:plasma membrane"/>
    <property type="evidence" value="ECO:0007669"/>
    <property type="project" value="UniProtKB-SubCell"/>
</dbReference>
<evidence type="ECO:0000313" key="9">
    <source>
        <dbReference type="Proteomes" id="UP000037660"/>
    </source>
</evidence>
<dbReference type="Pfam" id="PF02653">
    <property type="entry name" value="BPD_transp_2"/>
    <property type="match status" value="1"/>
</dbReference>
<protein>
    <submittedName>
        <fullName evidence="8">Branched-chain amino acid transport system permease protein LivM</fullName>
    </submittedName>
</protein>
<dbReference type="CDD" id="cd06581">
    <property type="entry name" value="TM_PBP1_LivM_like"/>
    <property type="match status" value="1"/>
</dbReference>
<evidence type="ECO:0000256" key="5">
    <source>
        <dbReference type="ARBA" id="ARBA00023136"/>
    </source>
</evidence>
<reference evidence="8 9" key="2">
    <citation type="journal article" date="2016" name="Science">
        <title>A bacterium that degrades and assimilates poly(ethylene terephthalate).</title>
        <authorList>
            <person name="Yoshida S."/>
            <person name="Hiraga K."/>
            <person name="Takehana T."/>
            <person name="Taniguchi I."/>
            <person name="Yamaji H."/>
            <person name="Maeda Y."/>
            <person name="Toyohara K."/>
            <person name="Miyamoto K."/>
            <person name="Kimura Y."/>
            <person name="Oda K."/>
        </authorList>
    </citation>
    <scope>NUCLEOTIDE SEQUENCE [LARGE SCALE GENOMIC DNA]</scope>
    <source>
        <strain evidence="9">NBRC 110686 / TISTR 2288 / 201-F6</strain>
    </source>
</reference>
<feature type="transmembrane region" description="Helical" evidence="7">
    <location>
        <begin position="46"/>
        <end position="69"/>
    </location>
</feature>
<dbReference type="PANTHER" id="PTHR30482:SF17">
    <property type="entry name" value="ABC TRANSPORTER ATP-BINDING PROTEIN"/>
    <property type="match status" value="1"/>
</dbReference>
<dbReference type="Proteomes" id="UP000037660">
    <property type="component" value="Unassembled WGS sequence"/>
</dbReference>
<dbReference type="InterPro" id="IPR001851">
    <property type="entry name" value="ABC_transp_permease"/>
</dbReference>
<dbReference type="OrthoDB" id="9814461at2"/>
<dbReference type="AlphaFoldDB" id="A0A0K8NYX2"/>
<reference evidence="9" key="1">
    <citation type="submission" date="2015-07" db="EMBL/GenBank/DDBJ databases">
        <title>Discovery of a poly(ethylene terephthalate assimilation.</title>
        <authorList>
            <person name="Yoshida S."/>
            <person name="Hiraga K."/>
            <person name="Takehana T."/>
            <person name="Taniguchi I."/>
            <person name="Yamaji H."/>
            <person name="Maeda Y."/>
            <person name="Toyohara K."/>
            <person name="Miyamoto K."/>
            <person name="Kimura Y."/>
            <person name="Oda K."/>
        </authorList>
    </citation>
    <scope>NUCLEOTIDE SEQUENCE [LARGE SCALE GENOMIC DNA]</scope>
    <source>
        <strain evidence="9">NBRC 110686 / TISTR 2288 / 201-F6</strain>
    </source>
</reference>
<keyword evidence="2" id="KW-1003">Cell membrane</keyword>
<name>A0A0K8NYX2_PISS1</name>
<evidence type="ECO:0000256" key="6">
    <source>
        <dbReference type="SAM" id="MobiDB-lite"/>
    </source>
</evidence>
<feature type="transmembrane region" description="Helical" evidence="7">
    <location>
        <begin position="89"/>
        <end position="115"/>
    </location>
</feature>
<evidence type="ECO:0000256" key="2">
    <source>
        <dbReference type="ARBA" id="ARBA00022475"/>
    </source>
</evidence>
<dbReference type="InterPro" id="IPR043428">
    <property type="entry name" value="LivM-like"/>
</dbReference>
<feature type="transmembrane region" description="Helical" evidence="7">
    <location>
        <begin position="122"/>
        <end position="140"/>
    </location>
</feature>
<dbReference type="STRING" id="1547922.ISF6_0686"/>
<evidence type="ECO:0000256" key="3">
    <source>
        <dbReference type="ARBA" id="ARBA00022692"/>
    </source>
</evidence>
<keyword evidence="4 7" id="KW-1133">Transmembrane helix</keyword>
<proteinExistence type="predicted"/>
<dbReference type="RefSeq" id="WP_082368051.1">
    <property type="nucleotide sequence ID" value="NZ_BBYR01000014.1"/>
</dbReference>
<keyword evidence="9" id="KW-1185">Reference proteome</keyword>
<keyword evidence="5 7" id="KW-0472">Membrane</keyword>
<feature type="region of interest" description="Disordered" evidence="6">
    <location>
        <begin position="359"/>
        <end position="380"/>
    </location>
</feature>
<accession>A0A0K8NYX2</accession>
<feature type="transmembrane region" description="Helical" evidence="7">
    <location>
        <begin position="223"/>
        <end position="250"/>
    </location>
</feature>
<evidence type="ECO:0000256" key="1">
    <source>
        <dbReference type="ARBA" id="ARBA00004651"/>
    </source>
</evidence>
<feature type="transmembrane region" description="Helical" evidence="7">
    <location>
        <begin position="326"/>
        <end position="345"/>
    </location>
</feature>
<comment type="caution">
    <text evidence="8">The sequence shown here is derived from an EMBL/GenBank/DDBJ whole genome shotgun (WGS) entry which is preliminary data.</text>
</comment>
<dbReference type="GO" id="GO:0015658">
    <property type="term" value="F:branched-chain amino acid transmembrane transporter activity"/>
    <property type="evidence" value="ECO:0007669"/>
    <property type="project" value="InterPro"/>
</dbReference>
<feature type="transmembrane region" description="Helical" evidence="7">
    <location>
        <begin position="15"/>
        <end position="34"/>
    </location>
</feature>
<feature type="transmembrane region" description="Helical" evidence="7">
    <location>
        <begin position="182"/>
        <end position="202"/>
    </location>
</feature>
<feature type="transmembrane region" description="Helical" evidence="7">
    <location>
        <begin position="270"/>
        <end position="295"/>
    </location>
</feature>
<organism evidence="8 9">
    <name type="scientific">Piscinibacter sakaiensis</name>
    <name type="common">Ideonella sakaiensis</name>
    <dbReference type="NCBI Taxonomy" id="1547922"/>
    <lineage>
        <taxon>Bacteria</taxon>
        <taxon>Pseudomonadati</taxon>
        <taxon>Pseudomonadota</taxon>
        <taxon>Betaproteobacteria</taxon>
        <taxon>Burkholderiales</taxon>
        <taxon>Sphaerotilaceae</taxon>
        <taxon>Piscinibacter</taxon>
    </lineage>
</organism>
<comment type="subcellular location">
    <subcellularLocation>
        <location evidence="1">Cell membrane</location>
        <topology evidence="1">Multi-pass membrane protein</topology>
    </subcellularLocation>
</comment>